<dbReference type="EMBL" id="OD565088">
    <property type="protein sequence ID" value="CAD7440806.1"/>
    <property type="molecule type" value="Genomic_DNA"/>
</dbReference>
<name>A0A7R9HYH8_9NEOP</name>
<proteinExistence type="predicted"/>
<protein>
    <submittedName>
        <fullName evidence="1">Uncharacterized protein</fullName>
    </submittedName>
</protein>
<organism evidence="1">
    <name type="scientific">Timema bartmani</name>
    <dbReference type="NCBI Taxonomy" id="61472"/>
    <lineage>
        <taxon>Eukaryota</taxon>
        <taxon>Metazoa</taxon>
        <taxon>Ecdysozoa</taxon>
        <taxon>Arthropoda</taxon>
        <taxon>Hexapoda</taxon>
        <taxon>Insecta</taxon>
        <taxon>Pterygota</taxon>
        <taxon>Neoptera</taxon>
        <taxon>Polyneoptera</taxon>
        <taxon>Phasmatodea</taxon>
        <taxon>Timematodea</taxon>
        <taxon>Timematoidea</taxon>
        <taxon>Timematidae</taxon>
        <taxon>Timema</taxon>
    </lineage>
</organism>
<evidence type="ECO:0000313" key="1">
    <source>
        <dbReference type="EMBL" id="CAD7440806.1"/>
    </source>
</evidence>
<gene>
    <name evidence="1" type="ORF">TBIB3V08_LOCUS3296</name>
</gene>
<dbReference type="AlphaFoldDB" id="A0A7R9HYH8"/>
<reference evidence="1" key="1">
    <citation type="submission" date="2020-11" db="EMBL/GenBank/DDBJ databases">
        <authorList>
            <person name="Tran Van P."/>
        </authorList>
    </citation>
    <scope>NUCLEOTIDE SEQUENCE</scope>
</reference>
<sequence>MVYKRACLLCYQVQSVIQANQQSVIQTPANIQPVQLQKGNVILVSKPNSVIHTTQGSLQTLQVATRPLNGSYHVVGCAEDEVGE</sequence>
<accession>A0A7R9HYH8</accession>